<feature type="compositionally biased region" description="Low complexity" evidence="1">
    <location>
        <begin position="1"/>
        <end position="11"/>
    </location>
</feature>
<dbReference type="EMBL" id="CAJNDS010001779">
    <property type="protein sequence ID" value="CAE7278249.1"/>
    <property type="molecule type" value="Genomic_DNA"/>
</dbReference>
<protein>
    <submittedName>
        <fullName evidence="2">Uncharacterized protein</fullName>
    </submittedName>
</protein>
<reference evidence="2" key="1">
    <citation type="submission" date="2021-02" db="EMBL/GenBank/DDBJ databases">
        <authorList>
            <person name="Dougan E. K."/>
            <person name="Rhodes N."/>
            <person name="Thang M."/>
            <person name="Chan C."/>
        </authorList>
    </citation>
    <scope>NUCLEOTIDE SEQUENCE</scope>
</reference>
<name>A0A812MTB4_9DINO</name>
<gene>
    <name evidence="2" type="ORF">SNAT2548_LOCUS14751</name>
</gene>
<evidence type="ECO:0000313" key="2">
    <source>
        <dbReference type="EMBL" id="CAE7278249.1"/>
    </source>
</evidence>
<evidence type="ECO:0000313" key="3">
    <source>
        <dbReference type="Proteomes" id="UP000604046"/>
    </source>
</evidence>
<accession>A0A812MTB4</accession>
<sequence length="332" mass="36839">MEEASDAASEAAVHEAKFDSEFAASPAQRETPPELEQWLADSWQVGLNASEAHRLALREFDSLQKCGATLPYLKKLYAVLSSRFKMGLSTNDAVAKTFVYAKKQLDPDEVYGMYSTLKSSSRLAMSREEALARAPECVEMGASEREVWLFYEFFDFVADTGLRLNSPSSRPKAMQLASAACEFAKVKEAWDATRNMTMAIDEGCLGSLDGQLRITEEGKLHTAAQFHDFFGSSWLDEWIKSPPAQKVADDGKAYTASQVKRLYSGWLRDLWGGPNWLSRWNAAGFATQKRIAEDGQVYSMGGFAGHYGASWRQKWAEAAVALCEECKAATHS</sequence>
<organism evidence="2 3">
    <name type="scientific">Symbiodinium natans</name>
    <dbReference type="NCBI Taxonomy" id="878477"/>
    <lineage>
        <taxon>Eukaryota</taxon>
        <taxon>Sar</taxon>
        <taxon>Alveolata</taxon>
        <taxon>Dinophyceae</taxon>
        <taxon>Suessiales</taxon>
        <taxon>Symbiodiniaceae</taxon>
        <taxon>Symbiodinium</taxon>
    </lineage>
</organism>
<feature type="region of interest" description="Disordered" evidence="1">
    <location>
        <begin position="1"/>
        <end position="34"/>
    </location>
</feature>
<evidence type="ECO:0000256" key="1">
    <source>
        <dbReference type="SAM" id="MobiDB-lite"/>
    </source>
</evidence>
<keyword evidence="3" id="KW-1185">Reference proteome</keyword>
<comment type="caution">
    <text evidence="2">The sequence shown here is derived from an EMBL/GenBank/DDBJ whole genome shotgun (WGS) entry which is preliminary data.</text>
</comment>
<dbReference type="Proteomes" id="UP000604046">
    <property type="component" value="Unassembled WGS sequence"/>
</dbReference>
<dbReference type="AlphaFoldDB" id="A0A812MTB4"/>
<proteinExistence type="predicted"/>
<dbReference type="OrthoDB" id="420660at2759"/>